<feature type="domain" description="HTH tetR-type" evidence="4">
    <location>
        <begin position="22"/>
        <end position="82"/>
    </location>
</feature>
<organism evidence="5 6">
    <name type="scientific">Microbacterium ulmi</name>
    <dbReference type="NCBI Taxonomy" id="179095"/>
    <lineage>
        <taxon>Bacteria</taxon>
        <taxon>Bacillati</taxon>
        <taxon>Actinomycetota</taxon>
        <taxon>Actinomycetes</taxon>
        <taxon>Micrococcales</taxon>
        <taxon>Microbacteriaceae</taxon>
        <taxon>Microbacterium</taxon>
    </lineage>
</organism>
<keyword evidence="6" id="KW-1185">Reference proteome</keyword>
<dbReference type="GO" id="GO:0003700">
    <property type="term" value="F:DNA-binding transcription factor activity"/>
    <property type="evidence" value="ECO:0007669"/>
    <property type="project" value="TreeGrafter"/>
</dbReference>
<protein>
    <submittedName>
        <fullName evidence="5">TetR/AcrR family transcriptional regulator</fullName>
    </submittedName>
</protein>
<comment type="caution">
    <text evidence="5">The sequence shown here is derived from an EMBL/GenBank/DDBJ whole genome shotgun (WGS) entry which is preliminary data.</text>
</comment>
<dbReference type="GO" id="GO:0000976">
    <property type="term" value="F:transcription cis-regulatory region binding"/>
    <property type="evidence" value="ECO:0007669"/>
    <property type="project" value="TreeGrafter"/>
</dbReference>
<evidence type="ECO:0000313" key="5">
    <source>
        <dbReference type="EMBL" id="NNH04540.1"/>
    </source>
</evidence>
<dbReference type="SUPFAM" id="SSF46689">
    <property type="entry name" value="Homeodomain-like"/>
    <property type="match status" value="1"/>
</dbReference>
<evidence type="ECO:0000256" key="1">
    <source>
        <dbReference type="ARBA" id="ARBA00023125"/>
    </source>
</evidence>
<feature type="DNA-binding region" description="H-T-H motif" evidence="2">
    <location>
        <begin position="45"/>
        <end position="64"/>
    </location>
</feature>
<sequence length="223" mass="24596">MNSNEGTTTASRPDASRRMSSEERREQIVLAAIAVFGAKGYVGTTTDDVARAASVSQPYVVRLFGTKENLFLEALQSSLDRLLDSFRAVPPVPHVTPEELAAAPDDLHERGVAMGQAYLRLLRVRGLHQLLSQAFLLGGHPVIGPRAREGFARVWHYLRREAGFSTDEARKFLASGMLINTMIGLRMIEGYGDDPALTELFDECFPLSIQLVLDSAPRADEPW</sequence>
<dbReference type="InterPro" id="IPR050109">
    <property type="entry name" value="HTH-type_TetR-like_transc_reg"/>
</dbReference>
<keyword evidence="1 2" id="KW-0238">DNA-binding</keyword>
<dbReference type="Pfam" id="PF00440">
    <property type="entry name" value="TetR_N"/>
    <property type="match status" value="1"/>
</dbReference>
<dbReference type="Gene3D" id="1.10.357.10">
    <property type="entry name" value="Tetracycline Repressor, domain 2"/>
    <property type="match status" value="1"/>
</dbReference>
<feature type="compositionally biased region" description="Polar residues" evidence="3">
    <location>
        <begin position="1"/>
        <end position="11"/>
    </location>
</feature>
<proteinExistence type="predicted"/>
<dbReference type="EMBL" id="JABEMB010000017">
    <property type="protein sequence ID" value="NNH04540.1"/>
    <property type="molecule type" value="Genomic_DNA"/>
</dbReference>
<reference evidence="5 6" key="1">
    <citation type="submission" date="2020-05" db="EMBL/GenBank/DDBJ databases">
        <title>MicrobeNet Type strains.</title>
        <authorList>
            <person name="Nicholson A.C."/>
        </authorList>
    </citation>
    <scope>NUCLEOTIDE SEQUENCE [LARGE SCALE GENOMIC DNA]</scope>
    <source>
        <strain evidence="5 6">JCM 14282</strain>
    </source>
</reference>
<evidence type="ECO:0000256" key="2">
    <source>
        <dbReference type="PROSITE-ProRule" id="PRU00335"/>
    </source>
</evidence>
<dbReference type="PANTHER" id="PTHR30055:SF146">
    <property type="entry name" value="HTH-TYPE TRANSCRIPTIONAL DUAL REGULATOR CECR"/>
    <property type="match status" value="1"/>
</dbReference>
<evidence type="ECO:0000259" key="4">
    <source>
        <dbReference type="PROSITE" id="PS50977"/>
    </source>
</evidence>
<gene>
    <name evidence="5" type="ORF">HLA99_11870</name>
</gene>
<dbReference type="AlphaFoldDB" id="A0A7Y2Q221"/>
<dbReference type="InterPro" id="IPR009057">
    <property type="entry name" value="Homeodomain-like_sf"/>
</dbReference>
<dbReference type="PROSITE" id="PS50977">
    <property type="entry name" value="HTH_TETR_2"/>
    <property type="match status" value="1"/>
</dbReference>
<dbReference type="RefSeq" id="WP_167038619.1">
    <property type="nucleotide sequence ID" value="NZ_BAAANA010000001.1"/>
</dbReference>
<dbReference type="PANTHER" id="PTHR30055">
    <property type="entry name" value="HTH-TYPE TRANSCRIPTIONAL REGULATOR RUTR"/>
    <property type="match status" value="1"/>
</dbReference>
<name>A0A7Y2Q221_9MICO</name>
<evidence type="ECO:0000256" key="3">
    <source>
        <dbReference type="SAM" id="MobiDB-lite"/>
    </source>
</evidence>
<accession>A0A7Y2Q221</accession>
<feature type="region of interest" description="Disordered" evidence="3">
    <location>
        <begin position="1"/>
        <end position="22"/>
    </location>
</feature>
<evidence type="ECO:0000313" key="6">
    <source>
        <dbReference type="Proteomes" id="UP000543598"/>
    </source>
</evidence>
<dbReference type="InterPro" id="IPR001647">
    <property type="entry name" value="HTH_TetR"/>
</dbReference>
<dbReference type="Proteomes" id="UP000543598">
    <property type="component" value="Unassembled WGS sequence"/>
</dbReference>